<feature type="compositionally biased region" description="Basic and acidic residues" evidence="1">
    <location>
        <begin position="482"/>
        <end position="520"/>
    </location>
</feature>
<dbReference type="PANTHER" id="PTHR30267:SF2">
    <property type="entry name" value="PROTEIN PRKA"/>
    <property type="match status" value="1"/>
</dbReference>
<protein>
    <submittedName>
        <fullName evidence="3">Magnesium chelatase subunit I</fullName>
    </submittedName>
</protein>
<dbReference type="AlphaFoldDB" id="A0A1H5X1D0"/>
<proteinExistence type="predicted"/>
<reference evidence="3 4" key="1">
    <citation type="submission" date="2016-10" db="EMBL/GenBank/DDBJ databases">
        <authorList>
            <person name="de Groot N.N."/>
        </authorList>
    </citation>
    <scope>NUCLEOTIDE SEQUENCE [LARGE SCALE GENOMIC DNA]</scope>
    <source>
        <strain evidence="3 4">DSM 22489</strain>
    </source>
</reference>
<evidence type="ECO:0000256" key="1">
    <source>
        <dbReference type="SAM" id="MobiDB-lite"/>
    </source>
</evidence>
<dbReference type="GO" id="GO:0004672">
    <property type="term" value="F:protein kinase activity"/>
    <property type="evidence" value="ECO:0007669"/>
    <property type="project" value="TreeGrafter"/>
</dbReference>
<dbReference type="GO" id="GO:0006355">
    <property type="term" value="P:regulation of DNA-templated transcription"/>
    <property type="evidence" value="ECO:0007669"/>
    <property type="project" value="InterPro"/>
</dbReference>
<evidence type="ECO:0000313" key="4">
    <source>
        <dbReference type="Proteomes" id="UP000236728"/>
    </source>
</evidence>
<name>A0A1H5X1D0_9BACT</name>
<dbReference type="InterPro" id="IPR002078">
    <property type="entry name" value="Sigma_54_int"/>
</dbReference>
<dbReference type="Pfam" id="PF00158">
    <property type="entry name" value="Sigma54_activat"/>
    <property type="match status" value="1"/>
</dbReference>
<sequence>MAIPTLPRTLGQLRTSEFTPERVGRSVKDELRDNLIGRLREIAPGGSKAGESLFPGIVGYDDTVIPQVVNAVLSKHNFILLGLRGQAKSRILRSLTALLDPFTPYVAGSELRDNPYKPLSKFSKDLIAALGDETPIEYLTPEDRYVEKLATPDVTVADLIGDVDPIKAARSGHELGSELTMHYGLLPRANRGIFAINEVPDLAGKIQVALFNIMQEGDVQIKGYPVRLELDVAIVFSANPEDYTARGKIVTPLKDRIGSEIRTHYPESVEEAIEITAQEAWTARTYVDVPKQSGPTIENIQIPHYIRQIVEQIAFIARDDKKVDKRSGVSQRLPISTMELVLSNAERRALIHGESLVVPRVGDIYAALPGISGKIELEYEGELKGSEIVVREIIRQAVAQIYDGYFADTNTQQIEQWFNLGGAVELNDKQPSQTIFTTMQEIQGLFDKLTPLKVTSRTPVEVAVSAAEFLLEGMTAHKKISRSEARTFTAGEKRRRNEDAANMGERSREREKEALAEKAFNRTRRGFN</sequence>
<dbReference type="SUPFAM" id="SSF52540">
    <property type="entry name" value="P-loop containing nucleoside triphosphate hydrolases"/>
    <property type="match status" value="1"/>
</dbReference>
<keyword evidence="4" id="KW-1185">Reference proteome</keyword>
<accession>A0A1H5X1D0</accession>
<evidence type="ECO:0000259" key="2">
    <source>
        <dbReference type="Pfam" id="PF00158"/>
    </source>
</evidence>
<dbReference type="PANTHER" id="PTHR30267">
    <property type="entry name" value="PROTEIN KINASE PRKA"/>
    <property type="match status" value="1"/>
</dbReference>
<dbReference type="Gene3D" id="3.40.50.300">
    <property type="entry name" value="P-loop containing nucleotide triphosphate hydrolases"/>
    <property type="match status" value="1"/>
</dbReference>
<dbReference type="RefSeq" id="WP_103932693.1">
    <property type="nucleotide sequence ID" value="NZ_FNVA01000002.1"/>
</dbReference>
<organism evidence="3 4">
    <name type="scientific">Bryocella elongata</name>
    <dbReference type="NCBI Taxonomy" id="863522"/>
    <lineage>
        <taxon>Bacteria</taxon>
        <taxon>Pseudomonadati</taxon>
        <taxon>Acidobacteriota</taxon>
        <taxon>Terriglobia</taxon>
        <taxon>Terriglobales</taxon>
        <taxon>Acidobacteriaceae</taxon>
        <taxon>Bryocella</taxon>
    </lineage>
</organism>
<evidence type="ECO:0000313" key="3">
    <source>
        <dbReference type="EMBL" id="SEG05170.1"/>
    </source>
</evidence>
<dbReference type="Proteomes" id="UP000236728">
    <property type="component" value="Unassembled WGS sequence"/>
</dbReference>
<dbReference type="InterPro" id="IPR027417">
    <property type="entry name" value="P-loop_NTPase"/>
</dbReference>
<gene>
    <name evidence="3" type="ORF">SAMN05421819_1820</name>
</gene>
<dbReference type="OrthoDB" id="9760760at2"/>
<feature type="region of interest" description="Disordered" evidence="1">
    <location>
        <begin position="482"/>
        <end position="528"/>
    </location>
</feature>
<dbReference type="GO" id="GO:0005524">
    <property type="term" value="F:ATP binding"/>
    <property type="evidence" value="ECO:0007669"/>
    <property type="project" value="InterPro"/>
</dbReference>
<dbReference type="FunFam" id="3.40.50.300:FF:000841">
    <property type="entry name" value="Magnesium protoporphyrin chelatase"/>
    <property type="match status" value="1"/>
</dbReference>
<dbReference type="EMBL" id="FNVA01000002">
    <property type="protein sequence ID" value="SEG05170.1"/>
    <property type="molecule type" value="Genomic_DNA"/>
</dbReference>
<feature type="domain" description="Sigma-54 factor interaction" evidence="2">
    <location>
        <begin position="181"/>
        <end position="240"/>
    </location>
</feature>